<proteinExistence type="predicted"/>
<comment type="caution">
    <text evidence="2">The sequence shown here is derived from an EMBL/GenBank/DDBJ whole genome shotgun (WGS) entry which is preliminary data.</text>
</comment>
<feature type="domain" description="LicD/FKTN/FKRP nucleotidyltransferase" evidence="1">
    <location>
        <begin position="33"/>
        <end position="261"/>
    </location>
</feature>
<dbReference type="PANTHER" id="PTHR43404:SF2">
    <property type="entry name" value="LIPOPOLYSACCHARIDE CHOLINEPHOSPHOTRANSFERASE LICD"/>
    <property type="match status" value="1"/>
</dbReference>
<dbReference type="Pfam" id="PF04991">
    <property type="entry name" value="LicD"/>
    <property type="match status" value="1"/>
</dbReference>
<dbReference type="InterPro" id="IPR007074">
    <property type="entry name" value="LicD/FKTN/FKRP_NTP_transf"/>
</dbReference>
<dbReference type="EMBL" id="RJQC01000001">
    <property type="protein sequence ID" value="RNM31393.1"/>
    <property type="molecule type" value="Genomic_DNA"/>
</dbReference>
<evidence type="ECO:0000313" key="3">
    <source>
        <dbReference type="Proteomes" id="UP000276568"/>
    </source>
</evidence>
<gene>
    <name evidence="2" type="ORF">EDX97_02205</name>
</gene>
<dbReference type="InterPro" id="IPR052942">
    <property type="entry name" value="LPS_cholinephosphotransferase"/>
</dbReference>
<sequence>MSKQITYKSYEPKVLKKLHTVQLNMLKDIDVFCRKYDIHYFAVSGTALGAVRHKGYIPWDDDIDIAMLRDDYLKMLEHRDELQPKYTLFSADCENKYYNFVPIISMNDTRMIVPLSKDVFDTGIFIDVFLYENIPDDPQEAKRYISKCFFWRNIYVMSRANFELLWPGATFVQKCKYTISRVVRFFAKYIDPDGMKVRKKYLRLIDKYYGKTNTYTVLGDPYANDVIMKGNEILPNKYLLFEDFQMPMMADYLVNLERKFGSNYMEIPPEEKRVNHCPYILEFRKSD</sequence>
<dbReference type="RefSeq" id="WP_128519550.1">
    <property type="nucleotide sequence ID" value="NZ_RJQC01000001.1"/>
</dbReference>
<evidence type="ECO:0000313" key="2">
    <source>
        <dbReference type="EMBL" id="RNM31393.1"/>
    </source>
</evidence>
<reference evidence="2 3" key="1">
    <citation type="submission" date="2018-11" db="EMBL/GenBank/DDBJ databases">
        <title>Clostridium sp. nov., a member of the family Erysipelotrichaceae isolated from pig faeces.</title>
        <authorList>
            <person name="Chang Y.-H."/>
        </authorList>
    </citation>
    <scope>NUCLEOTIDE SEQUENCE [LARGE SCALE GENOMIC DNA]</scope>
    <source>
        <strain evidence="2 3">YH-panp20</strain>
    </source>
</reference>
<keyword evidence="3" id="KW-1185">Reference proteome</keyword>
<dbReference type="GO" id="GO:0009100">
    <property type="term" value="P:glycoprotein metabolic process"/>
    <property type="evidence" value="ECO:0007669"/>
    <property type="project" value="UniProtKB-ARBA"/>
</dbReference>
<protein>
    <recommendedName>
        <fullName evidence="1">LicD/FKTN/FKRP nucleotidyltransferase domain-containing protein</fullName>
    </recommendedName>
</protein>
<dbReference type="PANTHER" id="PTHR43404">
    <property type="entry name" value="LIPOPOLYSACCHARIDE CHOLINEPHOSPHOTRANSFERASE LICD"/>
    <property type="match status" value="1"/>
</dbReference>
<organism evidence="2 3">
    <name type="scientific">Absicoccus porci</name>
    <dbReference type="NCBI Taxonomy" id="2486576"/>
    <lineage>
        <taxon>Bacteria</taxon>
        <taxon>Bacillati</taxon>
        <taxon>Bacillota</taxon>
        <taxon>Erysipelotrichia</taxon>
        <taxon>Erysipelotrichales</taxon>
        <taxon>Erysipelotrichaceae</taxon>
        <taxon>Absicoccus</taxon>
    </lineage>
</organism>
<name>A0A3N0I325_9FIRM</name>
<accession>A0A3N0I325</accession>
<dbReference type="Proteomes" id="UP000276568">
    <property type="component" value="Unassembled WGS sequence"/>
</dbReference>
<evidence type="ECO:0000259" key="1">
    <source>
        <dbReference type="Pfam" id="PF04991"/>
    </source>
</evidence>
<dbReference type="OrthoDB" id="9786100at2"/>
<dbReference type="AlphaFoldDB" id="A0A3N0I325"/>